<dbReference type="InterPro" id="IPR009045">
    <property type="entry name" value="Zn_M74/Hedgehog-like"/>
</dbReference>
<keyword evidence="5" id="KW-0732">Signal</keyword>
<dbReference type="GO" id="GO:0006508">
    <property type="term" value="P:proteolysis"/>
    <property type="evidence" value="ECO:0007669"/>
    <property type="project" value="UniProtKB-KW"/>
</dbReference>
<dbReference type="Proteomes" id="UP000199347">
    <property type="component" value="Unassembled WGS sequence"/>
</dbReference>
<comment type="pathway">
    <text evidence="2">Cell wall biogenesis; cell wall polysaccharide biosynthesis.</text>
</comment>
<keyword evidence="3" id="KW-0645">Protease</keyword>
<proteinExistence type="inferred from homology"/>
<sequence>MLIPAESKLSRLRGPMVCLTLAFALLLGGSDPSLSRSGDRTLKLFFAHTGERGEFTFRRNGRYDQRELKRLNYFLRDWRADEPTDMDPRLFDLVWEVYQEAGAQNPVTVVSAFRSLKTNNMLRSRSSGVAKRSQHTAGKAMDFFIPGVPLEKLRKIALKKQVGGVGYYPTSGSPFVHLDVGSVRHWPRMTRRQLLALFPDGKTLHIPSDGKPLPGYKIVLAEYGRSGKKETLGRSGGSSSPNEKATVVAWLKNVFDGDEDEGDQSRPMRSKTAPARAIAPVQTARAAPQEVQVASVAPQELSAPEMLPRAAPSAIRAIAVATRTETADPTAPAASQIAEQDTMGLLAYAAMAQARPDGLPAVMPETSRLATAEDASELTALYERALADADPATASPRDAQATAGLVLANSVMSPANTTREITLPAARPIVTASLGAEPQGFDAIDAAAGLAGSKTGIAAEEDETLAYASPEARPEAPAALEEAAGLAVASEAPLSLAAAVEITAPAAPVARLITQKPDSGDLSRLMGKDTTRTFIFALLQAPRPSGAVEFFAIPVNEGVARAISKAEQLRTDRFATKDDLAFIDEPDQVYLLVASLD</sequence>
<dbReference type="PANTHER" id="PTHR37425:SF1">
    <property type="entry name" value="OUTER MEMBRANE PROTEIN"/>
    <property type="match status" value="1"/>
</dbReference>
<name>A0A1G5P5S3_AFIMA</name>
<feature type="region of interest" description="Disordered" evidence="12">
    <location>
        <begin position="256"/>
        <end position="275"/>
    </location>
</feature>
<organism evidence="13 14">
    <name type="scientific">Afifella marina DSM 2698</name>
    <dbReference type="NCBI Taxonomy" id="1120955"/>
    <lineage>
        <taxon>Bacteria</taxon>
        <taxon>Pseudomonadati</taxon>
        <taxon>Pseudomonadota</taxon>
        <taxon>Alphaproteobacteria</taxon>
        <taxon>Hyphomicrobiales</taxon>
        <taxon>Afifellaceae</taxon>
        <taxon>Afifella</taxon>
    </lineage>
</organism>
<evidence type="ECO:0000256" key="1">
    <source>
        <dbReference type="ARBA" id="ARBA00001947"/>
    </source>
</evidence>
<comment type="similarity">
    <text evidence="10">Belongs to the peptidase M15 family.</text>
</comment>
<dbReference type="CDD" id="cd14844">
    <property type="entry name" value="Zn-DD-carboxypeptidase_like"/>
    <property type="match status" value="1"/>
</dbReference>
<dbReference type="Pfam" id="PF05951">
    <property type="entry name" value="Peptidase_M15_2"/>
    <property type="match status" value="1"/>
</dbReference>
<dbReference type="InterPro" id="IPR010275">
    <property type="entry name" value="MepK"/>
</dbReference>
<evidence type="ECO:0000256" key="10">
    <source>
        <dbReference type="ARBA" id="ARBA00093448"/>
    </source>
</evidence>
<dbReference type="AlphaFoldDB" id="A0A1G5P5S3"/>
<keyword evidence="4" id="KW-0479">Metal-binding</keyword>
<evidence type="ECO:0000313" key="14">
    <source>
        <dbReference type="Proteomes" id="UP000199347"/>
    </source>
</evidence>
<evidence type="ECO:0000256" key="6">
    <source>
        <dbReference type="ARBA" id="ARBA00022801"/>
    </source>
</evidence>
<dbReference type="GO" id="GO:0071555">
    <property type="term" value="P:cell wall organization"/>
    <property type="evidence" value="ECO:0007669"/>
    <property type="project" value="UniProtKB-KW"/>
</dbReference>
<evidence type="ECO:0000256" key="4">
    <source>
        <dbReference type="ARBA" id="ARBA00022723"/>
    </source>
</evidence>
<gene>
    <name evidence="13" type="ORF">SAMN03080610_03224</name>
</gene>
<dbReference type="PANTHER" id="PTHR37425">
    <property type="match status" value="1"/>
</dbReference>
<evidence type="ECO:0000256" key="2">
    <source>
        <dbReference type="ARBA" id="ARBA00004776"/>
    </source>
</evidence>
<evidence type="ECO:0000256" key="3">
    <source>
        <dbReference type="ARBA" id="ARBA00022670"/>
    </source>
</evidence>
<evidence type="ECO:0000256" key="12">
    <source>
        <dbReference type="SAM" id="MobiDB-lite"/>
    </source>
</evidence>
<protein>
    <recommendedName>
        <fullName evidence="11">Murein endopeptidase K</fullName>
    </recommendedName>
</protein>
<dbReference type="STRING" id="1120955.SAMN03080610_03224"/>
<evidence type="ECO:0000256" key="9">
    <source>
        <dbReference type="ARBA" id="ARBA00023316"/>
    </source>
</evidence>
<dbReference type="EMBL" id="FMVW01000009">
    <property type="protein sequence ID" value="SCZ44499.1"/>
    <property type="molecule type" value="Genomic_DNA"/>
</dbReference>
<comment type="cofactor">
    <cofactor evidence="1">
        <name>Zn(2+)</name>
        <dbReference type="ChEBI" id="CHEBI:29105"/>
    </cofactor>
</comment>
<keyword evidence="14" id="KW-1185">Reference proteome</keyword>
<evidence type="ECO:0000313" key="13">
    <source>
        <dbReference type="EMBL" id="SCZ44499.1"/>
    </source>
</evidence>
<dbReference type="Gene3D" id="3.30.1380.10">
    <property type="match status" value="1"/>
</dbReference>
<accession>A0A1G5P5S3</accession>
<keyword evidence="9" id="KW-0961">Cell wall biogenesis/degradation</keyword>
<keyword evidence="7" id="KW-0862">Zinc</keyword>
<evidence type="ECO:0000256" key="11">
    <source>
        <dbReference type="ARBA" id="ARBA00093666"/>
    </source>
</evidence>
<dbReference type="GO" id="GO:0008237">
    <property type="term" value="F:metallopeptidase activity"/>
    <property type="evidence" value="ECO:0007669"/>
    <property type="project" value="UniProtKB-KW"/>
</dbReference>
<dbReference type="RefSeq" id="WP_244514629.1">
    <property type="nucleotide sequence ID" value="NZ_FMVW01000009.1"/>
</dbReference>
<evidence type="ECO:0000256" key="5">
    <source>
        <dbReference type="ARBA" id="ARBA00022729"/>
    </source>
</evidence>
<reference evidence="13 14" key="1">
    <citation type="submission" date="2016-10" db="EMBL/GenBank/DDBJ databases">
        <authorList>
            <person name="de Groot N.N."/>
        </authorList>
    </citation>
    <scope>NUCLEOTIDE SEQUENCE [LARGE SCALE GENOMIC DNA]</scope>
    <source>
        <strain evidence="13 14">DSM 2698</strain>
    </source>
</reference>
<keyword evidence="6" id="KW-0378">Hydrolase</keyword>
<keyword evidence="8" id="KW-0482">Metalloprotease</keyword>
<dbReference type="GO" id="GO:0046872">
    <property type="term" value="F:metal ion binding"/>
    <property type="evidence" value="ECO:0007669"/>
    <property type="project" value="UniProtKB-KW"/>
</dbReference>
<evidence type="ECO:0000256" key="7">
    <source>
        <dbReference type="ARBA" id="ARBA00022833"/>
    </source>
</evidence>
<dbReference type="SUPFAM" id="SSF55166">
    <property type="entry name" value="Hedgehog/DD-peptidase"/>
    <property type="match status" value="1"/>
</dbReference>
<evidence type="ECO:0000256" key="8">
    <source>
        <dbReference type="ARBA" id="ARBA00023049"/>
    </source>
</evidence>